<feature type="transmembrane region" description="Helical" evidence="2">
    <location>
        <begin position="146"/>
        <end position="164"/>
    </location>
</feature>
<name>A0ABU1FKW9_9MICO</name>
<keyword evidence="2" id="KW-0472">Membrane</keyword>
<dbReference type="InterPro" id="IPR049713">
    <property type="entry name" value="Pr6Pr-like"/>
</dbReference>
<dbReference type="NCBIfam" id="NF038065">
    <property type="entry name" value="Pr6Pr"/>
    <property type="match status" value="1"/>
</dbReference>
<evidence type="ECO:0000256" key="1">
    <source>
        <dbReference type="SAM" id="MobiDB-lite"/>
    </source>
</evidence>
<feature type="transmembrane region" description="Helical" evidence="2">
    <location>
        <begin position="215"/>
        <end position="240"/>
    </location>
</feature>
<protein>
    <submittedName>
        <fullName evidence="3">Pr6Pr family membrane protein</fullName>
    </submittedName>
</protein>
<organism evidence="3 4">
    <name type="scientific">Agromyces indicus</name>
    <dbReference type="NCBI Taxonomy" id="758919"/>
    <lineage>
        <taxon>Bacteria</taxon>
        <taxon>Bacillati</taxon>
        <taxon>Actinomycetota</taxon>
        <taxon>Actinomycetes</taxon>
        <taxon>Micrococcales</taxon>
        <taxon>Microbacteriaceae</taxon>
        <taxon>Agromyces</taxon>
    </lineage>
</organism>
<accession>A0ABU1FKW9</accession>
<keyword evidence="4" id="KW-1185">Reference proteome</keyword>
<dbReference type="RefSeq" id="WP_310520868.1">
    <property type="nucleotide sequence ID" value="NZ_BAABBS010000001.1"/>
</dbReference>
<reference evidence="4" key="1">
    <citation type="submission" date="2023-07" db="EMBL/GenBank/DDBJ databases">
        <title>Description of three actinobacteria isolated from air of manufacturing shop in a pharmaceutical factory.</title>
        <authorList>
            <person name="Zhang D.-F."/>
        </authorList>
    </citation>
    <scope>NUCLEOTIDE SEQUENCE [LARGE SCALE GENOMIC DNA]</scope>
    <source>
        <strain evidence="4">CCTCC AB 2011122</strain>
    </source>
</reference>
<dbReference type="EMBL" id="JAVKGS010000003">
    <property type="protein sequence ID" value="MDR5692388.1"/>
    <property type="molecule type" value="Genomic_DNA"/>
</dbReference>
<feature type="compositionally biased region" description="Basic and acidic residues" evidence="1">
    <location>
        <begin position="11"/>
        <end position="21"/>
    </location>
</feature>
<keyword evidence="2" id="KW-1133">Transmembrane helix</keyword>
<keyword evidence="2" id="KW-0812">Transmembrane</keyword>
<feature type="region of interest" description="Disordered" evidence="1">
    <location>
        <begin position="1"/>
        <end position="36"/>
    </location>
</feature>
<gene>
    <name evidence="3" type="ORF">RH861_09990</name>
</gene>
<proteinExistence type="predicted"/>
<feature type="transmembrane region" description="Helical" evidence="2">
    <location>
        <begin position="71"/>
        <end position="92"/>
    </location>
</feature>
<sequence>MPRFGLRRARRPLDEEGDRVAIEASEQATSDPETREERRVNVWATPHFWWRVAIVVVVLWGLIAAERRLAYFTTQSNVIVFGYYAAALYWMVRRATTAPPAPRLRGGVTVWILTTMIVSHVLLNDLANPIPGLFVEDPREQLSERALFAVHYVVPVMVLVDWVLFGPHRVVRWRDIGWWVLYPFAYGMIFLWRALALPEVPDRFPYPFLDTDELGALGSFVAMLEVLVYISVLSALVILLDRLAWWVGRRVGHGRTDRVDET</sequence>
<evidence type="ECO:0000256" key="2">
    <source>
        <dbReference type="SAM" id="Phobius"/>
    </source>
</evidence>
<feature type="transmembrane region" description="Helical" evidence="2">
    <location>
        <begin position="104"/>
        <end position="123"/>
    </location>
</feature>
<evidence type="ECO:0000313" key="3">
    <source>
        <dbReference type="EMBL" id="MDR5692388.1"/>
    </source>
</evidence>
<evidence type="ECO:0000313" key="4">
    <source>
        <dbReference type="Proteomes" id="UP001260072"/>
    </source>
</evidence>
<feature type="transmembrane region" description="Helical" evidence="2">
    <location>
        <begin position="176"/>
        <end position="195"/>
    </location>
</feature>
<feature type="compositionally biased region" description="Basic residues" evidence="1">
    <location>
        <begin position="1"/>
        <end position="10"/>
    </location>
</feature>
<comment type="caution">
    <text evidence="3">The sequence shown here is derived from an EMBL/GenBank/DDBJ whole genome shotgun (WGS) entry which is preliminary data.</text>
</comment>
<dbReference type="Proteomes" id="UP001260072">
    <property type="component" value="Unassembled WGS sequence"/>
</dbReference>
<feature type="transmembrane region" description="Helical" evidence="2">
    <location>
        <begin position="48"/>
        <end position="65"/>
    </location>
</feature>